<dbReference type="RefSeq" id="WP_046585051.1">
    <property type="nucleotide sequence ID" value="NZ_LAVA02000015.1"/>
</dbReference>
<dbReference type="Proteomes" id="UP000034196">
    <property type="component" value="Unassembled WGS sequence"/>
</dbReference>
<gene>
    <name evidence="1" type="ORF">WN71_007580</name>
</gene>
<proteinExistence type="predicted"/>
<dbReference type="EMBL" id="LAVA02000015">
    <property type="protein sequence ID" value="OIJ68627.1"/>
    <property type="molecule type" value="Genomic_DNA"/>
</dbReference>
<sequence length="74" mass="7959">MALRLTLVYKVINSDTLLPAGEPYYYPGPDAPLGAVIGTVVLGTRSTRIAAVGYKVHDARHGWMPAAEFMDVSP</sequence>
<evidence type="ECO:0000313" key="1">
    <source>
        <dbReference type="EMBL" id="OIJ68627.1"/>
    </source>
</evidence>
<reference evidence="1" key="1">
    <citation type="submission" date="2016-10" db="EMBL/GenBank/DDBJ databases">
        <title>Genome sequence of Streptomyces mangrovisoli MUSC 149.</title>
        <authorList>
            <person name="Lee L.-H."/>
            <person name="Ser H.-L."/>
        </authorList>
    </citation>
    <scope>NUCLEOTIDE SEQUENCE [LARGE SCALE GENOMIC DNA]</scope>
    <source>
        <strain evidence="1">MUSC 149</strain>
    </source>
</reference>
<protein>
    <submittedName>
        <fullName evidence="1">Uncharacterized protein</fullName>
    </submittedName>
</protein>
<dbReference type="AlphaFoldDB" id="A0A1J4P1Y2"/>
<evidence type="ECO:0000313" key="2">
    <source>
        <dbReference type="Proteomes" id="UP000034196"/>
    </source>
</evidence>
<name>A0A1J4P1Y2_9ACTN</name>
<keyword evidence="2" id="KW-1185">Reference proteome</keyword>
<accession>A0A1J4P1Y2</accession>
<comment type="caution">
    <text evidence="1">The sequence shown here is derived from an EMBL/GenBank/DDBJ whole genome shotgun (WGS) entry which is preliminary data.</text>
</comment>
<organism evidence="1 2">
    <name type="scientific">Streptomyces mangrovisoli</name>
    <dbReference type="NCBI Taxonomy" id="1428628"/>
    <lineage>
        <taxon>Bacteria</taxon>
        <taxon>Bacillati</taxon>
        <taxon>Actinomycetota</taxon>
        <taxon>Actinomycetes</taxon>
        <taxon>Kitasatosporales</taxon>
        <taxon>Streptomycetaceae</taxon>
        <taxon>Streptomyces</taxon>
    </lineage>
</organism>